<dbReference type="Proteomes" id="UP000023067">
    <property type="component" value="Unassembled WGS sequence"/>
</dbReference>
<evidence type="ECO:0000313" key="10">
    <source>
        <dbReference type="Proteomes" id="UP000023067"/>
    </source>
</evidence>
<keyword evidence="10" id="KW-1185">Reference proteome</keyword>
<evidence type="ECO:0000259" key="8">
    <source>
        <dbReference type="Pfam" id="PF08281"/>
    </source>
</evidence>
<dbReference type="InterPro" id="IPR013324">
    <property type="entry name" value="RNA_pol_sigma_r3/r4-like"/>
</dbReference>
<dbReference type="InterPro" id="IPR013249">
    <property type="entry name" value="RNA_pol_sigma70_r4_t2"/>
</dbReference>
<name>Z9JX29_9MICO</name>
<gene>
    <name evidence="9" type="ORF">BF93_12130</name>
</gene>
<dbReference type="GO" id="GO:0003677">
    <property type="term" value="F:DNA binding"/>
    <property type="evidence" value="ECO:0007669"/>
    <property type="project" value="InterPro"/>
</dbReference>
<evidence type="ECO:0000256" key="5">
    <source>
        <dbReference type="ARBA" id="ARBA00023163"/>
    </source>
</evidence>
<evidence type="ECO:0000313" key="9">
    <source>
        <dbReference type="EMBL" id="EWS82347.1"/>
    </source>
</evidence>
<reference evidence="9 10" key="1">
    <citation type="submission" date="2014-02" db="EMBL/GenBank/DDBJ databases">
        <title>Genome sequence of Brachybacterium phenoliresistens strain W13A50.</title>
        <authorList>
            <person name="Wang X."/>
        </authorList>
    </citation>
    <scope>NUCLEOTIDE SEQUENCE [LARGE SCALE GENOMIC DNA]</scope>
    <source>
        <strain evidence="9 10">W13A50</strain>
    </source>
</reference>
<dbReference type="EMBL" id="JDYK01000003">
    <property type="protein sequence ID" value="EWS82347.1"/>
    <property type="molecule type" value="Genomic_DNA"/>
</dbReference>
<dbReference type="InterPro" id="IPR032710">
    <property type="entry name" value="NTF2-like_dom_sf"/>
</dbReference>
<feature type="compositionally biased region" description="Gly residues" evidence="6">
    <location>
        <begin position="162"/>
        <end position="182"/>
    </location>
</feature>
<keyword evidence="4" id="KW-0731">Sigma factor</keyword>
<dbReference type="RefSeq" id="WP_051486524.1">
    <property type="nucleotide sequence ID" value="NZ_KK069989.1"/>
</dbReference>
<dbReference type="SUPFAM" id="SSF54427">
    <property type="entry name" value="NTF2-like"/>
    <property type="match status" value="1"/>
</dbReference>
<dbReference type="Gene3D" id="1.10.1740.10">
    <property type="match status" value="1"/>
</dbReference>
<dbReference type="SUPFAM" id="SSF88946">
    <property type="entry name" value="Sigma2 domain of RNA polymerase sigma factors"/>
    <property type="match status" value="1"/>
</dbReference>
<keyword evidence="3" id="KW-0805">Transcription regulation</keyword>
<evidence type="ECO:0000256" key="3">
    <source>
        <dbReference type="ARBA" id="ARBA00023015"/>
    </source>
</evidence>
<comment type="subunit">
    <text evidence="2">Interacts transiently with the RNA polymerase catalytic core formed by RpoA, RpoB, RpoC and RpoZ (2 alpha, 1 beta, 1 beta' and 1 omega subunit) to form the RNA polymerase holoenzyme that can initiate transcription.</text>
</comment>
<keyword evidence="5" id="KW-0804">Transcription</keyword>
<organism evidence="9 10">
    <name type="scientific">Brachybacterium phenoliresistens</name>
    <dbReference type="NCBI Taxonomy" id="396014"/>
    <lineage>
        <taxon>Bacteria</taxon>
        <taxon>Bacillati</taxon>
        <taxon>Actinomycetota</taxon>
        <taxon>Actinomycetes</taxon>
        <taxon>Micrococcales</taxon>
        <taxon>Dermabacteraceae</taxon>
        <taxon>Brachybacterium</taxon>
    </lineage>
</organism>
<dbReference type="InterPro" id="IPR036388">
    <property type="entry name" value="WH-like_DNA-bd_sf"/>
</dbReference>
<dbReference type="eggNOG" id="COG1595">
    <property type="taxonomic scope" value="Bacteria"/>
</dbReference>
<dbReference type="InterPro" id="IPR014284">
    <property type="entry name" value="RNA_pol_sigma-70_dom"/>
</dbReference>
<dbReference type="Gene3D" id="3.10.450.50">
    <property type="match status" value="1"/>
</dbReference>
<dbReference type="Pfam" id="PF04542">
    <property type="entry name" value="Sigma70_r2"/>
    <property type="match status" value="1"/>
</dbReference>
<evidence type="ECO:0000256" key="6">
    <source>
        <dbReference type="SAM" id="MobiDB-lite"/>
    </source>
</evidence>
<dbReference type="GO" id="GO:0016987">
    <property type="term" value="F:sigma factor activity"/>
    <property type="evidence" value="ECO:0007669"/>
    <property type="project" value="UniProtKB-KW"/>
</dbReference>
<dbReference type="InterPro" id="IPR013325">
    <property type="entry name" value="RNA_pol_sigma_r2"/>
</dbReference>
<evidence type="ECO:0000256" key="2">
    <source>
        <dbReference type="ARBA" id="ARBA00011344"/>
    </source>
</evidence>
<dbReference type="PANTHER" id="PTHR30173">
    <property type="entry name" value="SIGMA 19 FACTOR"/>
    <property type="match status" value="1"/>
</dbReference>
<dbReference type="PATRIC" id="fig|396014.3.peg.933"/>
<feature type="region of interest" description="Disordered" evidence="6">
    <location>
        <begin position="154"/>
        <end position="184"/>
    </location>
</feature>
<dbReference type="InterPro" id="IPR007627">
    <property type="entry name" value="RNA_pol_sigma70_r2"/>
</dbReference>
<evidence type="ECO:0000259" key="7">
    <source>
        <dbReference type="Pfam" id="PF04542"/>
    </source>
</evidence>
<dbReference type="AlphaFoldDB" id="Z9JX29"/>
<comment type="similarity">
    <text evidence="1">Belongs to the sigma-70 factor family. ECF subfamily.</text>
</comment>
<evidence type="ECO:0000256" key="1">
    <source>
        <dbReference type="ARBA" id="ARBA00010641"/>
    </source>
</evidence>
<evidence type="ECO:0000256" key="4">
    <source>
        <dbReference type="ARBA" id="ARBA00023082"/>
    </source>
</evidence>
<feature type="domain" description="RNA polymerase sigma factor 70 region 4 type 2" evidence="8">
    <location>
        <begin position="101"/>
        <end position="153"/>
    </location>
</feature>
<sequence length="312" mass="32737">MALLDAYSAERPRLLSLAHRILGSTHDAEDAVQQAWLRAQSARPDEIRDPAAWLTTVTARLCLDQLRARRRREESTLPPEHLLPAQVAADEEMMHREDVSRALLVLLSRLSPAQRVAFVLHDLFGVPFVEVAAALGTSVASAKKQASRARLRLHGAPDDVGPAGGGPAGGGSAGGGAAGDGAEGAAPLSQAAVAEHARLLEAFLAAAREGRMEALLALLAPEAVRTAHPELLRDGARPRVTGARAVAEETRGFLDRIRASTILLVDGEPAAVIAPGGHPVALVRIGIAGGRIARVDIGPLPARSRLRAAPLR</sequence>
<dbReference type="SUPFAM" id="SSF88659">
    <property type="entry name" value="Sigma3 and sigma4 domains of RNA polymerase sigma factors"/>
    <property type="match status" value="1"/>
</dbReference>
<dbReference type="PANTHER" id="PTHR30173:SF43">
    <property type="entry name" value="ECF RNA POLYMERASE SIGMA FACTOR SIGI-RELATED"/>
    <property type="match status" value="1"/>
</dbReference>
<dbReference type="Pfam" id="PF08281">
    <property type="entry name" value="Sigma70_r4_2"/>
    <property type="match status" value="1"/>
</dbReference>
<protein>
    <submittedName>
        <fullName evidence="9">RNA polymerase sigma 70</fullName>
    </submittedName>
</protein>
<dbReference type="OrthoDB" id="3211555at2"/>
<feature type="domain" description="RNA polymerase sigma-70 region 2" evidence="7">
    <location>
        <begin position="7"/>
        <end position="72"/>
    </location>
</feature>
<comment type="caution">
    <text evidence="9">The sequence shown here is derived from an EMBL/GenBank/DDBJ whole genome shotgun (WGS) entry which is preliminary data.</text>
</comment>
<accession>Z9JX29</accession>
<dbReference type="HOGENOM" id="CLU_047691_22_1_11"/>
<proteinExistence type="inferred from homology"/>
<dbReference type="InterPro" id="IPR052704">
    <property type="entry name" value="ECF_Sigma-70_Domain"/>
</dbReference>
<dbReference type="STRING" id="396014.BF93_12130"/>
<dbReference type="NCBIfam" id="TIGR02937">
    <property type="entry name" value="sigma70-ECF"/>
    <property type="match status" value="1"/>
</dbReference>
<dbReference type="Gene3D" id="1.10.10.10">
    <property type="entry name" value="Winged helix-like DNA-binding domain superfamily/Winged helix DNA-binding domain"/>
    <property type="match status" value="1"/>
</dbReference>
<dbReference type="GO" id="GO:0006352">
    <property type="term" value="P:DNA-templated transcription initiation"/>
    <property type="evidence" value="ECO:0007669"/>
    <property type="project" value="InterPro"/>
</dbReference>